<keyword evidence="5 7" id="KW-1133">Transmembrane helix</keyword>
<evidence type="ECO:0000313" key="9">
    <source>
        <dbReference type="EMBL" id="SDX56395.1"/>
    </source>
</evidence>
<keyword evidence="3" id="KW-1003">Cell membrane</keyword>
<dbReference type="Pfam" id="PF04290">
    <property type="entry name" value="DctQ"/>
    <property type="match status" value="1"/>
</dbReference>
<dbReference type="GO" id="GO:0022857">
    <property type="term" value="F:transmembrane transporter activity"/>
    <property type="evidence" value="ECO:0007669"/>
    <property type="project" value="UniProtKB-UniRule"/>
</dbReference>
<dbReference type="GO" id="GO:0005886">
    <property type="term" value="C:plasma membrane"/>
    <property type="evidence" value="ECO:0007669"/>
    <property type="project" value="UniProtKB-SubCell"/>
</dbReference>
<comment type="function">
    <text evidence="7">Part of the tripartite ATP-independent periplasmic (TRAP) transport system.</text>
</comment>
<dbReference type="AlphaFoldDB" id="A0A1H3CQJ9"/>
<dbReference type="OrthoDB" id="9797534at2"/>
<evidence type="ECO:0000256" key="4">
    <source>
        <dbReference type="ARBA" id="ARBA00022692"/>
    </source>
</evidence>
<feature type="domain" description="Tripartite ATP-independent periplasmic transporters DctQ component" evidence="8">
    <location>
        <begin position="22"/>
        <end position="152"/>
    </location>
</feature>
<gene>
    <name evidence="9" type="ORF">SAMN04488001_3521</name>
</gene>
<feature type="transmembrane region" description="Helical" evidence="7">
    <location>
        <begin position="45"/>
        <end position="63"/>
    </location>
</feature>
<evidence type="ECO:0000259" key="8">
    <source>
        <dbReference type="Pfam" id="PF04290"/>
    </source>
</evidence>
<evidence type="ECO:0000256" key="5">
    <source>
        <dbReference type="ARBA" id="ARBA00022989"/>
    </source>
</evidence>
<evidence type="ECO:0000256" key="3">
    <source>
        <dbReference type="ARBA" id="ARBA00022475"/>
    </source>
</evidence>
<dbReference type="RefSeq" id="WP_089948471.1">
    <property type="nucleotide sequence ID" value="NZ_FNOI01000009.1"/>
</dbReference>
<dbReference type="InterPro" id="IPR055348">
    <property type="entry name" value="DctQ"/>
</dbReference>
<sequence>MAFSRWIYKGCGGLAAAMLCFIAVLIILQIFLRAIGHQIPSADDFAAWALSASIFLALPSALIHGSHIRVTSLRGLIRDPFGRYMDIAASLIALAMLAWGTVALIDFVWDSYRYNDVSHGLIAVPLWIPQIAMVLGSVLFTAAMAERAIRLFLGLPVEITTASTESTEV</sequence>
<feature type="transmembrane region" description="Helical" evidence="7">
    <location>
        <begin position="121"/>
        <end position="145"/>
    </location>
</feature>
<dbReference type="EMBL" id="FNOI01000009">
    <property type="protein sequence ID" value="SDX56395.1"/>
    <property type="molecule type" value="Genomic_DNA"/>
</dbReference>
<evidence type="ECO:0000313" key="10">
    <source>
        <dbReference type="Proteomes" id="UP000199441"/>
    </source>
</evidence>
<comment type="subunit">
    <text evidence="7">The complex comprises the extracytoplasmic solute receptor protein and the two transmembrane proteins.</text>
</comment>
<keyword evidence="6 7" id="KW-0472">Membrane</keyword>
<evidence type="ECO:0000256" key="2">
    <source>
        <dbReference type="ARBA" id="ARBA00022448"/>
    </source>
</evidence>
<evidence type="ECO:0000256" key="7">
    <source>
        <dbReference type="RuleBase" id="RU369079"/>
    </source>
</evidence>
<dbReference type="Proteomes" id="UP000199441">
    <property type="component" value="Unassembled WGS sequence"/>
</dbReference>
<organism evidence="9 10">
    <name type="scientific">Litoreibacter albidus</name>
    <dbReference type="NCBI Taxonomy" id="670155"/>
    <lineage>
        <taxon>Bacteria</taxon>
        <taxon>Pseudomonadati</taxon>
        <taxon>Pseudomonadota</taxon>
        <taxon>Alphaproteobacteria</taxon>
        <taxon>Rhodobacterales</taxon>
        <taxon>Roseobacteraceae</taxon>
        <taxon>Litoreibacter</taxon>
    </lineage>
</organism>
<proteinExistence type="inferred from homology"/>
<reference evidence="10" key="1">
    <citation type="submission" date="2016-10" db="EMBL/GenBank/DDBJ databases">
        <authorList>
            <person name="Varghese N."/>
            <person name="Submissions S."/>
        </authorList>
    </citation>
    <scope>NUCLEOTIDE SEQUENCE [LARGE SCALE GENOMIC DNA]</scope>
    <source>
        <strain evidence="10">DSM 26922</strain>
    </source>
</reference>
<feature type="transmembrane region" description="Helical" evidence="7">
    <location>
        <begin position="12"/>
        <end position="33"/>
    </location>
</feature>
<keyword evidence="7" id="KW-0997">Cell inner membrane</keyword>
<comment type="subcellular location">
    <subcellularLocation>
        <location evidence="7">Cell inner membrane</location>
        <topology evidence="7">Multi-pass membrane protein</topology>
    </subcellularLocation>
    <subcellularLocation>
        <location evidence="1">Cell membrane</location>
        <topology evidence="1">Multi-pass membrane protein</topology>
    </subcellularLocation>
</comment>
<accession>A0A1H3CQJ9</accession>
<keyword evidence="10" id="KW-1185">Reference proteome</keyword>
<feature type="transmembrane region" description="Helical" evidence="7">
    <location>
        <begin position="84"/>
        <end position="109"/>
    </location>
</feature>
<evidence type="ECO:0000256" key="6">
    <source>
        <dbReference type="ARBA" id="ARBA00023136"/>
    </source>
</evidence>
<protein>
    <recommendedName>
        <fullName evidence="7">TRAP transporter small permease protein</fullName>
    </recommendedName>
</protein>
<dbReference type="STRING" id="670155.SAMN04488001_3521"/>
<comment type="similarity">
    <text evidence="7">Belongs to the TRAP transporter small permease family.</text>
</comment>
<evidence type="ECO:0000256" key="1">
    <source>
        <dbReference type="ARBA" id="ARBA00004651"/>
    </source>
</evidence>
<keyword evidence="2 7" id="KW-0813">Transport</keyword>
<name>A0A1H3CQJ9_9RHOB</name>
<keyword evidence="4 7" id="KW-0812">Transmembrane</keyword>